<dbReference type="Proteomes" id="UP000662373">
    <property type="component" value="Unassembled WGS sequence"/>
</dbReference>
<proteinExistence type="predicted"/>
<dbReference type="EMBL" id="JAEHJZ010000036">
    <property type="protein sequence ID" value="MBJ7881970.1"/>
    <property type="molecule type" value="Genomic_DNA"/>
</dbReference>
<reference evidence="1 2" key="1">
    <citation type="submission" date="2020-09" db="EMBL/GenBank/DDBJ databases">
        <title>Draft genome of Gelidibacter salicanalis PAMC21136.</title>
        <authorList>
            <person name="Park H."/>
        </authorList>
    </citation>
    <scope>NUCLEOTIDE SEQUENCE [LARGE SCALE GENOMIC DNA]</scope>
    <source>
        <strain evidence="1 2">PAMC21136</strain>
    </source>
</reference>
<evidence type="ECO:0000313" key="1">
    <source>
        <dbReference type="EMBL" id="MBJ7881970.1"/>
    </source>
</evidence>
<gene>
    <name evidence="1" type="ORF">JEM65_15140</name>
</gene>
<protein>
    <submittedName>
        <fullName evidence="1">Uncharacterized protein</fullName>
    </submittedName>
</protein>
<keyword evidence="2" id="KW-1185">Reference proteome</keyword>
<organism evidence="1 2">
    <name type="scientific">Gelidibacter salicanalis</name>
    <dbReference type="NCBI Taxonomy" id="291193"/>
    <lineage>
        <taxon>Bacteria</taxon>
        <taxon>Pseudomonadati</taxon>
        <taxon>Bacteroidota</taxon>
        <taxon>Flavobacteriia</taxon>
        <taxon>Flavobacteriales</taxon>
        <taxon>Flavobacteriaceae</taxon>
        <taxon>Gelidibacter</taxon>
    </lineage>
</organism>
<evidence type="ECO:0000313" key="2">
    <source>
        <dbReference type="Proteomes" id="UP000662373"/>
    </source>
</evidence>
<accession>A0A934NDR5</accession>
<sequence>MKHTLEMNAKGKGILIWTFAVRSLHNALIEDGFDKLENNFLENQISSKWSLRVKFVRKQMAKKRGK</sequence>
<dbReference type="AlphaFoldDB" id="A0A934NDR5"/>
<comment type="caution">
    <text evidence="1">The sequence shown here is derived from an EMBL/GenBank/DDBJ whole genome shotgun (WGS) entry which is preliminary data.</text>
</comment>
<name>A0A934NDR5_9FLAO</name>
<dbReference type="RefSeq" id="WP_199601245.1">
    <property type="nucleotide sequence ID" value="NZ_JAEHJZ010000036.1"/>
</dbReference>